<dbReference type="GO" id="GO:0003723">
    <property type="term" value="F:RNA binding"/>
    <property type="evidence" value="ECO:0007669"/>
    <property type="project" value="UniProtKB-UniRule"/>
</dbReference>
<dbReference type="SUPFAM" id="SSF74982">
    <property type="entry name" value="Small protein B (SmpB)"/>
    <property type="match status" value="1"/>
</dbReference>
<dbReference type="STRING" id="80854.MVIS_3699"/>
<dbReference type="PANTHER" id="PTHR30308:SF2">
    <property type="entry name" value="SSRA-BINDING PROTEIN"/>
    <property type="match status" value="1"/>
</dbReference>
<evidence type="ECO:0000313" key="4">
    <source>
        <dbReference type="EMBL" id="SGY89860.1"/>
    </source>
</evidence>
<evidence type="ECO:0000256" key="2">
    <source>
        <dbReference type="ARBA" id="ARBA00022884"/>
    </source>
</evidence>
<dbReference type="NCBIfam" id="NF003843">
    <property type="entry name" value="PRK05422.1"/>
    <property type="match status" value="1"/>
</dbReference>
<dbReference type="InterPro" id="IPR023620">
    <property type="entry name" value="SmpB"/>
</dbReference>
<sequence length="159" mass="18360">MAKKKPKNSENTIARNKTASFEYKIEDRLEAGLELQGWEVKSLRAGKVNITESYVFIKNGEAFISGAQIMPLDAASTHVVCNPTRIRKLLLNKRELEVLASKVERQGYTIVATSMYWKQAWVKINIGLAKGKKEHDKRSDVKDREWKIDKERMMKHKVR</sequence>
<dbReference type="GO" id="GO:0005829">
    <property type="term" value="C:cytosol"/>
    <property type="evidence" value="ECO:0007669"/>
    <property type="project" value="TreeGrafter"/>
</dbReference>
<dbReference type="RefSeq" id="WP_045111691.1">
    <property type="nucleotide sequence ID" value="NZ_CAWQZC010000051.1"/>
</dbReference>
<dbReference type="GO" id="GO:0070929">
    <property type="term" value="P:trans-translation"/>
    <property type="evidence" value="ECO:0007669"/>
    <property type="project" value="UniProtKB-UniRule"/>
</dbReference>
<reference evidence="4 6" key="1">
    <citation type="submission" date="2016-11" db="EMBL/GenBank/DDBJ databases">
        <authorList>
            <person name="Klemetsen T."/>
        </authorList>
    </citation>
    <scope>NUCLEOTIDE SEQUENCE [LARGE SCALE GENOMIC DNA]</scope>
    <source>
        <strain evidence="4">MT 2528</strain>
    </source>
</reference>
<dbReference type="AlphaFoldDB" id="A0A090IG95"/>
<dbReference type="GO" id="GO:0070930">
    <property type="term" value="P:trans-translation-dependent protein tagging"/>
    <property type="evidence" value="ECO:0007669"/>
    <property type="project" value="TreeGrafter"/>
</dbReference>
<evidence type="ECO:0000256" key="3">
    <source>
        <dbReference type="HAMAP-Rule" id="MF_00023"/>
    </source>
</evidence>
<dbReference type="PROSITE" id="PS01317">
    <property type="entry name" value="SSRP"/>
    <property type="match status" value="1"/>
</dbReference>
<dbReference type="NCBIfam" id="TIGR00086">
    <property type="entry name" value="smpB"/>
    <property type="match status" value="1"/>
</dbReference>
<comment type="function">
    <text evidence="3">Required for rescue of stalled ribosomes mediated by trans-translation. Binds to transfer-messenger RNA (tmRNA), required for stable association of tmRNA with ribosomes. tmRNA and SmpB together mimic tRNA shape, replacing the anticodon stem-loop with SmpB. tmRNA is encoded by the ssrA gene; the 2 termini fold to resemble tRNA(Ala) and it encodes a 'tag peptide', a short internal open reading frame. During trans-translation Ala-aminoacylated tmRNA acts like a tRNA, entering the A-site of stalled ribosomes, displacing the stalled mRNA. The ribosome then switches to translate the ORF on the tmRNA; the nascent peptide is terminated with the 'tag peptide' encoded by the tmRNA and targeted for degradation. The ribosome is freed to recommence translation, which seems to be the essential function of trans-translation.</text>
</comment>
<reference evidence="5 7" key="2">
    <citation type="submission" date="2016-11" db="EMBL/GenBank/DDBJ databases">
        <authorList>
            <person name="Jaros S."/>
            <person name="Januszkiewicz K."/>
            <person name="Wedrychowicz H."/>
        </authorList>
    </citation>
    <scope>NUCLEOTIDE SEQUENCE [LARGE SCALE GENOMIC DNA]</scope>
    <source>
        <strain evidence="5">NVI 5450</strain>
    </source>
</reference>
<comment type="subcellular location">
    <subcellularLocation>
        <location evidence="3">Cytoplasm</location>
    </subcellularLocation>
    <text evidence="3">The tmRNA-SmpB complex associates with stalled 70S ribosomes.</text>
</comment>
<evidence type="ECO:0000313" key="5">
    <source>
        <dbReference type="EMBL" id="SGY98070.1"/>
    </source>
</evidence>
<evidence type="ECO:0000313" key="7">
    <source>
        <dbReference type="Proteomes" id="UP000183794"/>
    </source>
</evidence>
<name>A0A090IG95_9GAMM</name>
<dbReference type="GeneID" id="61295708"/>
<dbReference type="Proteomes" id="UP000182660">
    <property type="component" value="Unassembled WGS sequence"/>
</dbReference>
<dbReference type="InterPro" id="IPR020081">
    <property type="entry name" value="SsrA-bd_prot_CS"/>
</dbReference>
<dbReference type="Proteomes" id="UP000183794">
    <property type="component" value="Unassembled WGS sequence"/>
</dbReference>
<evidence type="ECO:0000256" key="1">
    <source>
        <dbReference type="ARBA" id="ARBA00022490"/>
    </source>
</evidence>
<keyword evidence="6" id="KW-1185">Reference proteome</keyword>
<dbReference type="HOGENOM" id="CLU_108953_3_0_6"/>
<keyword evidence="1 3" id="KW-0963">Cytoplasm</keyword>
<organism evidence="5 7">
    <name type="scientific">Moritella viscosa</name>
    <dbReference type="NCBI Taxonomy" id="80854"/>
    <lineage>
        <taxon>Bacteria</taxon>
        <taxon>Pseudomonadati</taxon>
        <taxon>Pseudomonadota</taxon>
        <taxon>Gammaproteobacteria</taxon>
        <taxon>Alteromonadales</taxon>
        <taxon>Moritellaceae</taxon>
        <taxon>Moritella</taxon>
    </lineage>
</organism>
<dbReference type="Gene3D" id="2.40.280.10">
    <property type="match status" value="1"/>
</dbReference>
<evidence type="ECO:0000313" key="6">
    <source>
        <dbReference type="Proteomes" id="UP000182660"/>
    </source>
</evidence>
<dbReference type="PATRIC" id="fig|80854.5.peg.3916"/>
<dbReference type="HAMAP" id="MF_00023">
    <property type="entry name" value="SmpB"/>
    <property type="match status" value="1"/>
</dbReference>
<proteinExistence type="inferred from homology"/>
<dbReference type="KEGG" id="mvs:MVIS_3699"/>
<accession>A0A090IG95</accession>
<dbReference type="EMBL" id="FPLD01000055">
    <property type="protein sequence ID" value="SGY98070.1"/>
    <property type="molecule type" value="Genomic_DNA"/>
</dbReference>
<protein>
    <recommendedName>
        <fullName evidence="3">SsrA-binding protein</fullName>
    </recommendedName>
    <alternativeName>
        <fullName evidence="3">Small protein B</fullName>
    </alternativeName>
</protein>
<keyword evidence="2 3" id="KW-0694">RNA-binding</keyword>
<dbReference type="PANTHER" id="PTHR30308">
    <property type="entry name" value="TMRNA-BINDING COMPONENT OF TRANS-TRANSLATION TAGGING COMPLEX"/>
    <property type="match status" value="1"/>
</dbReference>
<dbReference type="OrthoDB" id="9805462at2"/>
<dbReference type="CDD" id="cd09294">
    <property type="entry name" value="SmpB"/>
    <property type="match status" value="1"/>
</dbReference>
<comment type="similarity">
    <text evidence="3">Belongs to the SmpB family.</text>
</comment>
<dbReference type="EMBL" id="FPLJ01000047">
    <property type="protein sequence ID" value="SGY89860.1"/>
    <property type="molecule type" value="Genomic_DNA"/>
</dbReference>
<dbReference type="Pfam" id="PF01668">
    <property type="entry name" value="SmpB"/>
    <property type="match status" value="1"/>
</dbReference>
<dbReference type="InterPro" id="IPR000037">
    <property type="entry name" value="SsrA-bd_prot"/>
</dbReference>
<gene>
    <name evidence="3" type="primary">smpB</name>
    <name evidence="4" type="ORF">MT2528_1802</name>
    <name evidence="5" type="ORF">NVI5450_2026</name>
</gene>